<evidence type="ECO:0000256" key="1">
    <source>
        <dbReference type="SAM" id="MobiDB-lite"/>
    </source>
</evidence>
<evidence type="ECO:0000313" key="2">
    <source>
        <dbReference type="EMBL" id="PPQ77986.1"/>
    </source>
</evidence>
<comment type="caution">
    <text evidence="2">The sequence shown here is derived from an EMBL/GenBank/DDBJ whole genome shotgun (WGS) entry which is preliminary data.</text>
</comment>
<dbReference type="InParanoid" id="A0A409WHI3"/>
<dbReference type="Proteomes" id="UP000283269">
    <property type="component" value="Unassembled WGS sequence"/>
</dbReference>
<name>A0A409WHI3_PSICY</name>
<protein>
    <submittedName>
        <fullName evidence="2">Uncharacterized protein</fullName>
    </submittedName>
</protein>
<accession>A0A409WHI3</accession>
<dbReference type="EMBL" id="NHYD01003430">
    <property type="protein sequence ID" value="PPQ77986.1"/>
    <property type="molecule type" value="Genomic_DNA"/>
</dbReference>
<reference evidence="2 3" key="1">
    <citation type="journal article" date="2018" name="Evol. Lett.">
        <title>Horizontal gene cluster transfer increased hallucinogenic mushroom diversity.</title>
        <authorList>
            <person name="Reynolds H.T."/>
            <person name="Vijayakumar V."/>
            <person name="Gluck-Thaler E."/>
            <person name="Korotkin H.B."/>
            <person name="Matheny P.B."/>
            <person name="Slot J.C."/>
        </authorList>
    </citation>
    <scope>NUCLEOTIDE SEQUENCE [LARGE SCALE GENOMIC DNA]</scope>
    <source>
        <strain evidence="2 3">2631</strain>
    </source>
</reference>
<dbReference type="AlphaFoldDB" id="A0A409WHI3"/>
<evidence type="ECO:0000313" key="3">
    <source>
        <dbReference type="Proteomes" id="UP000283269"/>
    </source>
</evidence>
<feature type="compositionally biased region" description="Basic and acidic residues" evidence="1">
    <location>
        <begin position="87"/>
        <end position="98"/>
    </location>
</feature>
<keyword evidence="3" id="KW-1185">Reference proteome</keyword>
<proteinExistence type="predicted"/>
<feature type="compositionally biased region" description="Basic and acidic residues" evidence="1">
    <location>
        <begin position="120"/>
        <end position="130"/>
    </location>
</feature>
<sequence>MPTRYMYPIFIGLGLGGSLEGREVFPVNTVHCRDQDTRQQKSFIVSQDPNSSSISQKMNIGEVAAIVRVLKDGRKFTDRFGISRANLTDHDKDAERNGKSQSSVPKIEVDNMRSLNSFNSDKETDGSARC</sequence>
<organism evidence="2 3">
    <name type="scientific">Psilocybe cyanescens</name>
    <dbReference type="NCBI Taxonomy" id="93625"/>
    <lineage>
        <taxon>Eukaryota</taxon>
        <taxon>Fungi</taxon>
        <taxon>Dikarya</taxon>
        <taxon>Basidiomycota</taxon>
        <taxon>Agaricomycotina</taxon>
        <taxon>Agaricomycetes</taxon>
        <taxon>Agaricomycetidae</taxon>
        <taxon>Agaricales</taxon>
        <taxon>Agaricineae</taxon>
        <taxon>Strophariaceae</taxon>
        <taxon>Psilocybe</taxon>
    </lineage>
</organism>
<gene>
    <name evidence="2" type="ORF">CVT25_015454</name>
</gene>
<feature type="region of interest" description="Disordered" evidence="1">
    <location>
        <begin position="82"/>
        <end position="130"/>
    </location>
</feature>